<protein>
    <submittedName>
        <fullName evidence="11">OLC1v1031514C1</fullName>
    </submittedName>
</protein>
<keyword evidence="12" id="KW-1185">Reference proteome</keyword>
<dbReference type="InterPro" id="IPR036388">
    <property type="entry name" value="WH-like_DNA-bd_sf"/>
</dbReference>
<dbReference type="InterPro" id="IPR002182">
    <property type="entry name" value="NB-ARC"/>
</dbReference>
<dbReference type="InterPro" id="IPR044974">
    <property type="entry name" value="Disease_R_plants"/>
</dbReference>
<evidence type="ECO:0000313" key="12">
    <source>
        <dbReference type="Proteomes" id="UP001161247"/>
    </source>
</evidence>
<dbReference type="GO" id="GO:0098542">
    <property type="term" value="P:defense response to other organism"/>
    <property type="evidence" value="ECO:0007669"/>
    <property type="project" value="TreeGrafter"/>
</dbReference>
<proteinExistence type="inferred from homology"/>
<evidence type="ECO:0000256" key="5">
    <source>
        <dbReference type="ARBA" id="ARBA00022821"/>
    </source>
</evidence>
<dbReference type="Pfam" id="PF23559">
    <property type="entry name" value="WHD_DRP"/>
    <property type="match status" value="1"/>
</dbReference>
<comment type="similarity">
    <text evidence="1">Belongs to the disease resistance NB-LRR family.</text>
</comment>
<evidence type="ECO:0000259" key="10">
    <source>
        <dbReference type="Pfam" id="PF23598"/>
    </source>
</evidence>
<dbReference type="InterPro" id="IPR058922">
    <property type="entry name" value="WHD_DRP"/>
</dbReference>
<evidence type="ECO:0000256" key="6">
    <source>
        <dbReference type="ARBA" id="ARBA00022840"/>
    </source>
</evidence>
<dbReference type="SUPFAM" id="SSF52540">
    <property type="entry name" value="P-loop containing nucleoside triphosphate hydrolases"/>
    <property type="match status" value="1"/>
</dbReference>
<dbReference type="FunFam" id="3.40.50.300:FF:001091">
    <property type="entry name" value="Probable disease resistance protein At1g61300"/>
    <property type="match status" value="1"/>
</dbReference>
<dbReference type="InterPro" id="IPR027417">
    <property type="entry name" value="P-loop_NTPase"/>
</dbReference>
<reference evidence="11" key="1">
    <citation type="submission" date="2023-03" db="EMBL/GenBank/DDBJ databases">
        <authorList>
            <person name="Julca I."/>
        </authorList>
    </citation>
    <scope>NUCLEOTIDE SEQUENCE</scope>
</reference>
<gene>
    <name evidence="11" type="ORF">OLC1_LOCUS6482</name>
</gene>
<feature type="domain" description="Disease resistance N-terminal" evidence="8">
    <location>
        <begin position="6"/>
        <end position="91"/>
    </location>
</feature>
<organism evidence="11 12">
    <name type="scientific">Oldenlandia corymbosa var. corymbosa</name>
    <dbReference type="NCBI Taxonomy" id="529605"/>
    <lineage>
        <taxon>Eukaryota</taxon>
        <taxon>Viridiplantae</taxon>
        <taxon>Streptophyta</taxon>
        <taxon>Embryophyta</taxon>
        <taxon>Tracheophyta</taxon>
        <taxon>Spermatophyta</taxon>
        <taxon>Magnoliopsida</taxon>
        <taxon>eudicotyledons</taxon>
        <taxon>Gunneridae</taxon>
        <taxon>Pentapetalae</taxon>
        <taxon>asterids</taxon>
        <taxon>lamiids</taxon>
        <taxon>Gentianales</taxon>
        <taxon>Rubiaceae</taxon>
        <taxon>Rubioideae</taxon>
        <taxon>Spermacoceae</taxon>
        <taxon>Hedyotis-Oldenlandia complex</taxon>
        <taxon>Oldenlandia</taxon>
    </lineage>
</organism>
<sequence length="928" mass="106507">MAADTVVSFVINQLTTILSEEGRLWGGIREGVQSIKDELGHMRAFLEAAEAREDDNPRVQEWIKQVRDAAYDIEDLLDEFTFLFAHRHEKGFCGRCKRACLGIKKLKARRNIAGEIQSIKNRITNISDAHMRYSRIENNFPHHVAPVPVPSTINAWWKDELLEGKPKLVGIQEPKQKLVSELLEGDAGLKVISVVGMQGIGKTTLVKKVHEDPEVRNQFPIRAMVTADQNYTTVGLFKDLVRQIYEQIKKPISNIVESIPGVDGLRSFIRDLLQEKRYVIIVDDVSDVNSWNSIKSALPESSNGSRVMLTTRMPEVAQASGLGTHHVHKMKPLSPEESWNLFCNRTFKDNNCPYHLKHIAQDILSKCEGLPLAIVTMGGLLASKDHNNVGEWEMVQRSIGGEEDGLDELDRVKKLIHLNYKTLPSHLKNCLLYMSIFPKDCDVQCHHLIQLWIAERFVKGRGMMTYEEVAVEYLKELIRRSLVQIVELSWDGSPYQCRVHDLVREMILCKSQEQNMMTVVPEQHTRETEKVYRLVVHDFWHRTLERHNFNHLRSLITFGTLECLQDMLGELMSSKLLKVLDLRGAKLEEIPKGVFYLHHLKYLSLRGTKVKNIPRSIKKLQNLEHLHLGETSVRELPMEILKLHKLRHLRVFQVVDSPDSGYQFHGFKPPSNIGELVFLHTLLYIDAQNDKTTIVGELGKLIHLRELGITNLRKEDGKELCSSLKKLTNLHELDVAAIQKDEVIDMNFPLAPSSLQYLRGLTLRGRLERLPPWINQLHSVMKIELIWSRLSTDDDPLVSLQHLPNLVEICLTEASEKEKLHFTSGGFKKLETLELSNMNELKRVMIEKGSMPRLKRLYLSELPSLEELPLGIENLRQVQSLHLINLNPALNDRLLNEDNKSEEIWKTAHIQEVLVAFSMNGEWKECQL</sequence>
<feature type="domain" description="Disease resistance protein winged helix" evidence="9">
    <location>
        <begin position="436"/>
        <end position="507"/>
    </location>
</feature>
<dbReference type="Gene3D" id="1.10.8.430">
    <property type="entry name" value="Helical domain of apoptotic protease-activating factors"/>
    <property type="match status" value="1"/>
</dbReference>
<evidence type="ECO:0000259" key="8">
    <source>
        <dbReference type="Pfam" id="PF18052"/>
    </source>
</evidence>
<feature type="domain" description="Disease resistance R13L4/SHOC-2-like LRR" evidence="10">
    <location>
        <begin position="551"/>
        <end position="883"/>
    </location>
</feature>
<dbReference type="Pfam" id="PF18052">
    <property type="entry name" value="Rx_N"/>
    <property type="match status" value="1"/>
</dbReference>
<evidence type="ECO:0000256" key="2">
    <source>
        <dbReference type="ARBA" id="ARBA00022614"/>
    </source>
</evidence>
<dbReference type="InterPro" id="IPR041118">
    <property type="entry name" value="Rx_N"/>
</dbReference>
<dbReference type="PANTHER" id="PTHR23155:SF1205">
    <property type="entry name" value="DISEASE RESISTANCE PROTEIN RPM1"/>
    <property type="match status" value="1"/>
</dbReference>
<dbReference type="Proteomes" id="UP001161247">
    <property type="component" value="Chromosome 2"/>
</dbReference>
<dbReference type="AlphaFoldDB" id="A0AAV1CLH8"/>
<evidence type="ECO:0000256" key="4">
    <source>
        <dbReference type="ARBA" id="ARBA00022741"/>
    </source>
</evidence>
<dbReference type="PANTHER" id="PTHR23155">
    <property type="entry name" value="DISEASE RESISTANCE PROTEIN RP"/>
    <property type="match status" value="1"/>
</dbReference>
<accession>A0AAV1CLH8</accession>
<dbReference type="EMBL" id="OX459119">
    <property type="protein sequence ID" value="CAI9095533.1"/>
    <property type="molecule type" value="Genomic_DNA"/>
</dbReference>
<dbReference type="SUPFAM" id="SSF52058">
    <property type="entry name" value="L domain-like"/>
    <property type="match status" value="1"/>
</dbReference>
<dbReference type="Gene3D" id="1.20.5.4130">
    <property type="match status" value="1"/>
</dbReference>
<evidence type="ECO:0000259" key="9">
    <source>
        <dbReference type="Pfam" id="PF23559"/>
    </source>
</evidence>
<keyword evidence="2" id="KW-0433">Leucine-rich repeat</keyword>
<evidence type="ECO:0000259" key="7">
    <source>
        <dbReference type="Pfam" id="PF00931"/>
    </source>
</evidence>
<keyword evidence="3" id="KW-0677">Repeat</keyword>
<keyword evidence="4" id="KW-0547">Nucleotide-binding</keyword>
<keyword evidence="5" id="KW-0611">Plant defense</keyword>
<feature type="domain" description="NB-ARC" evidence="7">
    <location>
        <begin position="172"/>
        <end position="350"/>
    </location>
</feature>
<dbReference type="InterPro" id="IPR055414">
    <property type="entry name" value="LRR_R13L4/SHOC2-like"/>
</dbReference>
<dbReference type="Gene3D" id="3.40.50.300">
    <property type="entry name" value="P-loop containing nucleotide triphosphate hydrolases"/>
    <property type="match status" value="1"/>
</dbReference>
<dbReference type="GO" id="GO:0043531">
    <property type="term" value="F:ADP binding"/>
    <property type="evidence" value="ECO:0007669"/>
    <property type="project" value="InterPro"/>
</dbReference>
<dbReference type="GO" id="GO:0005524">
    <property type="term" value="F:ATP binding"/>
    <property type="evidence" value="ECO:0007669"/>
    <property type="project" value="UniProtKB-KW"/>
</dbReference>
<dbReference type="Gene3D" id="3.80.10.10">
    <property type="entry name" value="Ribonuclease Inhibitor"/>
    <property type="match status" value="2"/>
</dbReference>
<dbReference type="Gene3D" id="1.10.10.10">
    <property type="entry name" value="Winged helix-like DNA-binding domain superfamily/Winged helix DNA-binding domain"/>
    <property type="match status" value="1"/>
</dbReference>
<dbReference type="PRINTS" id="PR00364">
    <property type="entry name" value="DISEASERSIST"/>
</dbReference>
<evidence type="ECO:0000256" key="1">
    <source>
        <dbReference type="ARBA" id="ARBA00008894"/>
    </source>
</evidence>
<dbReference type="InterPro" id="IPR042197">
    <property type="entry name" value="Apaf_helical"/>
</dbReference>
<dbReference type="InterPro" id="IPR032675">
    <property type="entry name" value="LRR_dom_sf"/>
</dbReference>
<evidence type="ECO:0000313" key="11">
    <source>
        <dbReference type="EMBL" id="CAI9095533.1"/>
    </source>
</evidence>
<name>A0AAV1CLH8_OLDCO</name>
<dbReference type="GO" id="GO:0051607">
    <property type="term" value="P:defense response to virus"/>
    <property type="evidence" value="ECO:0007669"/>
    <property type="project" value="UniProtKB-ARBA"/>
</dbReference>
<dbReference type="Pfam" id="PF00931">
    <property type="entry name" value="NB-ARC"/>
    <property type="match status" value="1"/>
</dbReference>
<dbReference type="FunFam" id="1.10.10.10:FF:000322">
    <property type="entry name" value="Probable disease resistance protein At1g63360"/>
    <property type="match status" value="1"/>
</dbReference>
<evidence type="ECO:0000256" key="3">
    <source>
        <dbReference type="ARBA" id="ARBA00022737"/>
    </source>
</evidence>
<dbReference type="InterPro" id="IPR038005">
    <property type="entry name" value="RX-like_CC"/>
</dbReference>
<dbReference type="CDD" id="cd14798">
    <property type="entry name" value="RX-CC_like"/>
    <property type="match status" value="1"/>
</dbReference>
<keyword evidence="6" id="KW-0067">ATP-binding</keyword>
<dbReference type="Pfam" id="PF23598">
    <property type="entry name" value="LRR_14"/>
    <property type="match status" value="1"/>
</dbReference>